<evidence type="ECO:0000313" key="2">
    <source>
        <dbReference type="Proteomes" id="UP001152622"/>
    </source>
</evidence>
<name>A0A9Q1GBM9_SYNKA</name>
<organism evidence="1 2">
    <name type="scientific">Synaphobranchus kaupii</name>
    <name type="common">Kaup's arrowtooth eel</name>
    <dbReference type="NCBI Taxonomy" id="118154"/>
    <lineage>
        <taxon>Eukaryota</taxon>
        <taxon>Metazoa</taxon>
        <taxon>Chordata</taxon>
        <taxon>Craniata</taxon>
        <taxon>Vertebrata</taxon>
        <taxon>Euteleostomi</taxon>
        <taxon>Actinopterygii</taxon>
        <taxon>Neopterygii</taxon>
        <taxon>Teleostei</taxon>
        <taxon>Anguilliformes</taxon>
        <taxon>Synaphobranchidae</taxon>
        <taxon>Synaphobranchus</taxon>
    </lineage>
</organism>
<sequence>MLTRAGIKARCPDTYAAPSNEDRSRASLQNVMHQYRDPAFDGKTRAGVKEGRDDVGEMAACGDTPGSSWRARAFARASGAKRRRMRDGLCQLPLRDR</sequence>
<evidence type="ECO:0000313" key="1">
    <source>
        <dbReference type="EMBL" id="KAJ8380571.1"/>
    </source>
</evidence>
<proteinExistence type="predicted"/>
<protein>
    <submittedName>
        <fullName evidence="1">Uncharacterized protein</fullName>
    </submittedName>
</protein>
<dbReference type="EMBL" id="JAINUF010000001">
    <property type="protein sequence ID" value="KAJ8380571.1"/>
    <property type="molecule type" value="Genomic_DNA"/>
</dbReference>
<gene>
    <name evidence="1" type="ORF">SKAU_G00013490</name>
</gene>
<accession>A0A9Q1GBM9</accession>
<comment type="caution">
    <text evidence="1">The sequence shown here is derived from an EMBL/GenBank/DDBJ whole genome shotgun (WGS) entry which is preliminary data.</text>
</comment>
<dbReference type="AlphaFoldDB" id="A0A9Q1GBM9"/>
<reference evidence="1" key="1">
    <citation type="journal article" date="2023" name="Science">
        <title>Genome structures resolve the early diversification of teleost fishes.</title>
        <authorList>
            <person name="Parey E."/>
            <person name="Louis A."/>
            <person name="Montfort J."/>
            <person name="Bouchez O."/>
            <person name="Roques C."/>
            <person name="Iampietro C."/>
            <person name="Lluch J."/>
            <person name="Castinel A."/>
            <person name="Donnadieu C."/>
            <person name="Desvignes T."/>
            <person name="Floi Bucao C."/>
            <person name="Jouanno E."/>
            <person name="Wen M."/>
            <person name="Mejri S."/>
            <person name="Dirks R."/>
            <person name="Jansen H."/>
            <person name="Henkel C."/>
            <person name="Chen W.J."/>
            <person name="Zahm M."/>
            <person name="Cabau C."/>
            <person name="Klopp C."/>
            <person name="Thompson A.W."/>
            <person name="Robinson-Rechavi M."/>
            <person name="Braasch I."/>
            <person name="Lecointre G."/>
            <person name="Bobe J."/>
            <person name="Postlethwait J.H."/>
            <person name="Berthelot C."/>
            <person name="Roest Crollius H."/>
            <person name="Guiguen Y."/>
        </authorList>
    </citation>
    <scope>NUCLEOTIDE SEQUENCE</scope>
    <source>
        <strain evidence="1">WJC10195</strain>
    </source>
</reference>
<keyword evidence="2" id="KW-1185">Reference proteome</keyword>
<dbReference type="Proteomes" id="UP001152622">
    <property type="component" value="Chromosome 1"/>
</dbReference>